<dbReference type="PANTHER" id="PTHR23417">
    <property type="entry name" value="3-DEOXY-D-MANNO-OCTULOSONIC-ACID TRANSFERASE/TRNA GUANINE-N 7 - -METHYLTRANSFERASE"/>
    <property type="match status" value="1"/>
</dbReference>
<dbReference type="HAMAP" id="MF_01057">
    <property type="entry name" value="tRNA_methyltr_TrmB"/>
    <property type="match status" value="1"/>
</dbReference>
<evidence type="ECO:0000256" key="2">
    <source>
        <dbReference type="ARBA" id="ARBA00003015"/>
    </source>
</evidence>
<keyword evidence="6 7" id="KW-0819">tRNA processing</keyword>
<dbReference type="InterPro" id="IPR029063">
    <property type="entry name" value="SAM-dependent_MTases_sf"/>
</dbReference>
<evidence type="ECO:0000256" key="3">
    <source>
        <dbReference type="ARBA" id="ARBA00022603"/>
    </source>
</evidence>
<dbReference type="InterPro" id="IPR003358">
    <property type="entry name" value="tRNA_(Gua-N-7)_MeTrfase_Trmb"/>
</dbReference>
<reference evidence="8 9" key="1">
    <citation type="submission" date="2020-03" db="EMBL/GenBank/DDBJ databases">
        <title>Genomic Encyclopedia of Type Strains, Phase IV (KMG-IV): sequencing the most valuable type-strain genomes for metagenomic binning, comparative biology and taxonomic classification.</title>
        <authorList>
            <person name="Goeker M."/>
        </authorList>
    </citation>
    <scope>NUCLEOTIDE SEQUENCE [LARGE SCALE GENOMIC DNA]</scope>
    <source>
        <strain evidence="8 9">DSM 5718</strain>
    </source>
</reference>
<dbReference type="EMBL" id="JAASRN010000001">
    <property type="protein sequence ID" value="NIK73012.1"/>
    <property type="molecule type" value="Genomic_DNA"/>
</dbReference>
<dbReference type="Gene3D" id="3.40.50.150">
    <property type="entry name" value="Vaccinia Virus protein VP39"/>
    <property type="match status" value="1"/>
</dbReference>
<sequence>MGKNKLARFKENEENPLVIQAGKPFFESCKGKWRSDFFKNDNPICLELACGRGEYSVGLGRLFPDRNYIGIDIKGARLWKGASIALHEGLKNVAFLRTFIHDLDKFFAPDEVDEIWLIHPDPRPRKRDIRRRLTNPRFLDIYRRIMKADGWVKLKTDSALLYEYTLEVLSQYPIRDLEHTDDLYNSPLYAEHYGICTRYEEEFTAQGHKIHYLKFRFKQQTTQ</sequence>
<dbReference type="GO" id="GO:0043527">
    <property type="term" value="C:tRNA methyltransferase complex"/>
    <property type="evidence" value="ECO:0007669"/>
    <property type="project" value="TreeGrafter"/>
</dbReference>
<feature type="binding site" evidence="7">
    <location>
        <position position="72"/>
    </location>
    <ligand>
        <name>S-adenosyl-L-methionine</name>
        <dbReference type="ChEBI" id="CHEBI:59789"/>
    </ligand>
</feature>
<comment type="similarity">
    <text evidence="7">Belongs to the class I-like SAM-binding methyltransferase superfamily. TrmB family.</text>
</comment>
<dbReference type="CDD" id="cd02440">
    <property type="entry name" value="AdoMet_MTases"/>
    <property type="match status" value="1"/>
</dbReference>
<feature type="binding site" evidence="7">
    <location>
        <begin position="197"/>
        <end position="200"/>
    </location>
    <ligand>
        <name>substrate</name>
    </ligand>
</feature>
<dbReference type="PROSITE" id="PS51625">
    <property type="entry name" value="SAM_MT_TRMB"/>
    <property type="match status" value="1"/>
</dbReference>
<evidence type="ECO:0000256" key="4">
    <source>
        <dbReference type="ARBA" id="ARBA00022679"/>
    </source>
</evidence>
<comment type="caution">
    <text evidence="7">Lacks conserved residue(s) required for the propagation of feature annotation.</text>
</comment>
<keyword evidence="4 7" id="KW-0808">Transferase</keyword>
<dbReference type="EC" id="2.1.1.33" evidence="7"/>
<organism evidence="8 9">
    <name type="scientific">Thermonema lapsum</name>
    <dbReference type="NCBI Taxonomy" id="28195"/>
    <lineage>
        <taxon>Bacteria</taxon>
        <taxon>Pseudomonadati</taxon>
        <taxon>Bacteroidota</taxon>
        <taxon>Cytophagia</taxon>
        <taxon>Cytophagales</taxon>
        <taxon>Thermonemataceae</taxon>
        <taxon>Thermonema</taxon>
    </lineage>
</organism>
<protein>
    <recommendedName>
        <fullName evidence="7">tRNA (guanine-N(7)-)-methyltransferase</fullName>
        <ecNumber evidence="7">2.1.1.33</ecNumber>
    </recommendedName>
    <alternativeName>
        <fullName evidence="7">tRNA (guanine(46)-N(7))-methyltransferase</fullName>
    </alternativeName>
    <alternativeName>
        <fullName evidence="7">tRNA(m7G46)-methyltransferase</fullName>
    </alternativeName>
</protein>
<comment type="caution">
    <text evidence="8">The sequence shown here is derived from an EMBL/GenBank/DDBJ whole genome shotgun (WGS) entry which is preliminary data.</text>
</comment>
<evidence type="ECO:0000256" key="7">
    <source>
        <dbReference type="HAMAP-Rule" id="MF_01057"/>
    </source>
</evidence>
<dbReference type="NCBIfam" id="TIGR00091">
    <property type="entry name" value="tRNA (guanosine(46)-N7)-methyltransferase TrmB"/>
    <property type="match status" value="1"/>
</dbReference>
<feature type="binding site" evidence="7">
    <location>
        <position position="157"/>
    </location>
    <ligand>
        <name>substrate</name>
    </ligand>
</feature>
<evidence type="ECO:0000313" key="8">
    <source>
        <dbReference type="EMBL" id="NIK73012.1"/>
    </source>
</evidence>
<dbReference type="Proteomes" id="UP000537126">
    <property type="component" value="Unassembled WGS sequence"/>
</dbReference>
<dbReference type="PANTHER" id="PTHR23417:SF14">
    <property type="entry name" value="PENTACOTRIPEPTIDE-REPEAT REGION OF PRORP DOMAIN-CONTAINING PROTEIN"/>
    <property type="match status" value="1"/>
</dbReference>
<evidence type="ECO:0000256" key="6">
    <source>
        <dbReference type="ARBA" id="ARBA00022694"/>
    </source>
</evidence>
<keyword evidence="9" id="KW-1185">Reference proteome</keyword>
<dbReference type="GO" id="GO:0008176">
    <property type="term" value="F:tRNA (guanine(46)-N7)-methyltransferase activity"/>
    <property type="evidence" value="ECO:0007669"/>
    <property type="project" value="UniProtKB-UniRule"/>
</dbReference>
<comment type="catalytic activity">
    <reaction evidence="1 7">
        <text>guanosine(46) in tRNA + S-adenosyl-L-methionine = N(7)-methylguanosine(46) in tRNA + S-adenosyl-L-homocysteine</text>
        <dbReference type="Rhea" id="RHEA:42708"/>
        <dbReference type="Rhea" id="RHEA-COMP:10188"/>
        <dbReference type="Rhea" id="RHEA-COMP:10189"/>
        <dbReference type="ChEBI" id="CHEBI:57856"/>
        <dbReference type="ChEBI" id="CHEBI:59789"/>
        <dbReference type="ChEBI" id="CHEBI:74269"/>
        <dbReference type="ChEBI" id="CHEBI:74480"/>
        <dbReference type="EC" id="2.1.1.33"/>
    </reaction>
</comment>
<comment type="function">
    <text evidence="2 7">Catalyzes the formation of N(7)-methylguanine at position 46 (m7G46) in tRNA.</text>
</comment>
<keyword evidence="5 7" id="KW-0949">S-adenosyl-L-methionine</keyword>
<dbReference type="UniPathway" id="UPA00989"/>
<comment type="pathway">
    <text evidence="7">tRNA modification; N(7)-methylguanine-tRNA biosynthesis.</text>
</comment>
<dbReference type="NCBIfam" id="NF001080">
    <property type="entry name" value="PRK00121.2-2"/>
    <property type="match status" value="1"/>
</dbReference>
<dbReference type="Pfam" id="PF02390">
    <property type="entry name" value="Methyltransf_4"/>
    <property type="match status" value="1"/>
</dbReference>
<name>A0A846MNM5_9BACT</name>
<proteinExistence type="inferred from homology"/>
<feature type="binding site" evidence="7">
    <location>
        <position position="47"/>
    </location>
    <ligand>
        <name>S-adenosyl-L-methionine</name>
        <dbReference type="ChEBI" id="CHEBI:59789"/>
    </ligand>
</feature>
<keyword evidence="3 7" id="KW-0489">Methyltransferase</keyword>
<dbReference type="RefSeq" id="WP_166918294.1">
    <property type="nucleotide sequence ID" value="NZ_JAASRN010000001.1"/>
</dbReference>
<feature type="binding site" evidence="7">
    <location>
        <position position="121"/>
    </location>
    <ligand>
        <name>S-adenosyl-L-methionine</name>
        <dbReference type="ChEBI" id="CHEBI:59789"/>
    </ligand>
</feature>
<dbReference type="AlphaFoldDB" id="A0A846MNM5"/>
<evidence type="ECO:0000256" key="5">
    <source>
        <dbReference type="ARBA" id="ARBA00022691"/>
    </source>
</evidence>
<gene>
    <name evidence="7" type="primary">trmB</name>
    <name evidence="8" type="ORF">FHS56_000498</name>
</gene>
<evidence type="ECO:0000313" key="9">
    <source>
        <dbReference type="Proteomes" id="UP000537126"/>
    </source>
</evidence>
<evidence type="ECO:0000256" key="1">
    <source>
        <dbReference type="ARBA" id="ARBA00000142"/>
    </source>
</evidence>
<dbReference type="InterPro" id="IPR055361">
    <property type="entry name" value="tRNA_methyltr_TrmB_bact"/>
</dbReference>
<dbReference type="SUPFAM" id="SSF53335">
    <property type="entry name" value="S-adenosyl-L-methionine-dependent methyltransferases"/>
    <property type="match status" value="1"/>
</dbReference>
<accession>A0A846MNM5</accession>